<dbReference type="EMBL" id="CMVM020000344">
    <property type="status" value="NOT_ANNOTATED_CDS"/>
    <property type="molecule type" value="Genomic_DNA"/>
</dbReference>
<sequence length="257" mass="26612">MFHLVLTVVVFASKQCSGQLGYGGSGYCSSCSLSNSGSTSQGFGFGGGNYASSSNAANLGLASQNIYSLPKSTNFILPNKGYIHGTNGYGTGAGYGNSYTGSALGYGSPTVMSWNNAYGSAGNYGFGSGYNCNNCLSNTGINTLPTSTDYGTFGSNPVYSSSPLISDPNYKTYSLTSNFDVYSNLGLVPSTYTRNGYSGLETGHSLPITYSSYPNYGSQSGINTLSDLFGYQRNQKVIAANDDSGIGRSSLSTSAPS</sequence>
<keyword evidence="3" id="KW-1185">Reference proteome</keyword>
<protein>
    <submittedName>
        <fullName evidence="2">Uncharacterized protein</fullName>
    </submittedName>
</protein>
<name>A0A8R1XNP5_ONCVO</name>
<evidence type="ECO:0000313" key="2">
    <source>
        <dbReference type="EnsemblMetazoa" id="OVOC10539.1"/>
    </source>
</evidence>
<reference evidence="3" key="1">
    <citation type="submission" date="2013-10" db="EMBL/GenBank/DDBJ databases">
        <title>Genome sequencing of Onchocerca volvulus.</title>
        <authorList>
            <person name="Cotton J."/>
            <person name="Tsai J."/>
            <person name="Stanley E."/>
            <person name="Tracey A."/>
            <person name="Holroyd N."/>
            <person name="Lustigman S."/>
            <person name="Berriman M."/>
        </authorList>
    </citation>
    <scope>NUCLEOTIDE SEQUENCE</scope>
</reference>
<dbReference type="Proteomes" id="UP000024404">
    <property type="component" value="Unassembled WGS sequence"/>
</dbReference>
<feature type="chain" id="PRO_5035726194" evidence="1">
    <location>
        <begin position="19"/>
        <end position="257"/>
    </location>
</feature>
<evidence type="ECO:0000256" key="1">
    <source>
        <dbReference type="SAM" id="SignalP"/>
    </source>
</evidence>
<dbReference type="EnsemblMetazoa" id="OVOC10539.1">
    <property type="protein sequence ID" value="OVOC10539.1"/>
    <property type="gene ID" value="WBGene00247348"/>
</dbReference>
<reference evidence="2" key="2">
    <citation type="submission" date="2022-06" db="UniProtKB">
        <authorList>
            <consortium name="EnsemblMetazoa"/>
        </authorList>
    </citation>
    <scope>IDENTIFICATION</scope>
</reference>
<evidence type="ECO:0000313" key="3">
    <source>
        <dbReference type="Proteomes" id="UP000024404"/>
    </source>
</evidence>
<proteinExistence type="predicted"/>
<feature type="signal peptide" evidence="1">
    <location>
        <begin position="1"/>
        <end position="18"/>
    </location>
</feature>
<accession>A0A8R1XNP5</accession>
<dbReference type="OMA" id="NGYINCY"/>
<keyword evidence="1" id="KW-0732">Signal</keyword>
<dbReference type="AlphaFoldDB" id="A0A8R1XNP5"/>
<organism evidence="2 3">
    <name type="scientific">Onchocerca volvulus</name>
    <dbReference type="NCBI Taxonomy" id="6282"/>
    <lineage>
        <taxon>Eukaryota</taxon>
        <taxon>Metazoa</taxon>
        <taxon>Ecdysozoa</taxon>
        <taxon>Nematoda</taxon>
        <taxon>Chromadorea</taxon>
        <taxon>Rhabditida</taxon>
        <taxon>Spirurina</taxon>
        <taxon>Spiruromorpha</taxon>
        <taxon>Filarioidea</taxon>
        <taxon>Onchocercidae</taxon>
        <taxon>Onchocerca</taxon>
    </lineage>
</organism>